<comment type="similarity">
    <text evidence="1">Belongs to the isochorismatase family.</text>
</comment>
<dbReference type="SUPFAM" id="SSF52499">
    <property type="entry name" value="Isochorismatase-like hydrolases"/>
    <property type="match status" value="1"/>
</dbReference>
<evidence type="ECO:0000256" key="1">
    <source>
        <dbReference type="ARBA" id="ARBA00006336"/>
    </source>
</evidence>
<dbReference type="InterPro" id="IPR036380">
    <property type="entry name" value="Isochorismatase-like_sf"/>
</dbReference>
<gene>
    <name evidence="4" type="ORF">BAGA_15290</name>
</gene>
<evidence type="ECO:0000313" key="4">
    <source>
        <dbReference type="EMBL" id="KEK22891.1"/>
    </source>
</evidence>
<keyword evidence="5" id="KW-1185">Reference proteome</keyword>
<sequence length="174" mass="19570">MKKALVVIDVQEGMYTAGGPVYNGQKLLETLQELIQKCRSNDIPVIYVQHNGPKGHPLEKGEPGWHIHSAIAPKENDVIVEKETPDSFYKTNLGEVLRNEGIEHLLISGMQTEYCVDTTTRSAFSEGYKVTLVRDAHSTFDSEQLRAEDIVKHHNAVLGWFADIVDLKSIEIER</sequence>
<dbReference type="InterPro" id="IPR000868">
    <property type="entry name" value="Isochorismatase-like_dom"/>
</dbReference>
<dbReference type="CDD" id="cd01014">
    <property type="entry name" value="nicotinamidase_related"/>
    <property type="match status" value="1"/>
</dbReference>
<dbReference type="InterPro" id="IPR050272">
    <property type="entry name" value="Isochorismatase-like_hydrls"/>
</dbReference>
<evidence type="ECO:0000313" key="5">
    <source>
        <dbReference type="Proteomes" id="UP000027778"/>
    </source>
</evidence>
<accession>A0A073K8N5</accession>
<dbReference type="Gene3D" id="3.40.50.850">
    <property type="entry name" value="Isochorismatase-like"/>
    <property type="match status" value="1"/>
</dbReference>
<dbReference type="RefSeq" id="WP_033676632.1">
    <property type="nucleotide sequence ID" value="NZ_JOTM01000023.1"/>
</dbReference>
<dbReference type="AlphaFoldDB" id="A0A073K8N5"/>
<dbReference type="Pfam" id="PF00857">
    <property type="entry name" value="Isochorismatase"/>
    <property type="match status" value="1"/>
</dbReference>
<comment type="caution">
    <text evidence="4">The sequence shown here is derived from an EMBL/GenBank/DDBJ whole genome shotgun (WGS) entry which is preliminary data.</text>
</comment>
<dbReference type="STRING" id="574375.AZF08_09905"/>
<dbReference type="PANTHER" id="PTHR43540">
    <property type="entry name" value="PEROXYUREIDOACRYLATE/UREIDOACRYLATE AMIDOHYDROLASE-RELATED"/>
    <property type="match status" value="1"/>
</dbReference>
<evidence type="ECO:0000256" key="2">
    <source>
        <dbReference type="ARBA" id="ARBA00022801"/>
    </source>
</evidence>
<dbReference type="eggNOG" id="COG1335">
    <property type="taxonomic scope" value="Bacteria"/>
</dbReference>
<dbReference type="OrthoDB" id="9785724at2"/>
<keyword evidence="2" id="KW-0378">Hydrolase</keyword>
<dbReference type="Proteomes" id="UP000027778">
    <property type="component" value="Unassembled WGS sequence"/>
</dbReference>
<feature type="domain" description="Isochorismatase-like" evidence="3">
    <location>
        <begin position="4"/>
        <end position="144"/>
    </location>
</feature>
<evidence type="ECO:0000259" key="3">
    <source>
        <dbReference type="Pfam" id="PF00857"/>
    </source>
</evidence>
<protein>
    <submittedName>
        <fullName evidence="4">Isochorismatase</fullName>
    </submittedName>
</protein>
<dbReference type="PANTHER" id="PTHR43540:SF14">
    <property type="entry name" value="ISOCHORISMATASE"/>
    <property type="match status" value="1"/>
</dbReference>
<reference evidence="4 5" key="1">
    <citation type="submission" date="2014-06" db="EMBL/GenBank/DDBJ databases">
        <title>Draft genome sequence of Bacillus gaemokensis JCM 15801 (MCCC 1A00707).</title>
        <authorList>
            <person name="Lai Q."/>
            <person name="Liu Y."/>
            <person name="Shao Z."/>
        </authorList>
    </citation>
    <scope>NUCLEOTIDE SEQUENCE [LARGE SCALE GENOMIC DNA]</scope>
    <source>
        <strain evidence="4 5">JCM 15801</strain>
    </source>
</reference>
<dbReference type="GO" id="GO:0016787">
    <property type="term" value="F:hydrolase activity"/>
    <property type="evidence" value="ECO:0007669"/>
    <property type="project" value="UniProtKB-KW"/>
</dbReference>
<name>A0A073K8N5_9BACI</name>
<dbReference type="EMBL" id="JOTM01000023">
    <property type="protein sequence ID" value="KEK22891.1"/>
    <property type="molecule type" value="Genomic_DNA"/>
</dbReference>
<proteinExistence type="inferred from homology"/>
<organism evidence="4 5">
    <name type="scientific">Bacillus gaemokensis</name>
    <dbReference type="NCBI Taxonomy" id="574375"/>
    <lineage>
        <taxon>Bacteria</taxon>
        <taxon>Bacillati</taxon>
        <taxon>Bacillota</taxon>
        <taxon>Bacilli</taxon>
        <taxon>Bacillales</taxon>
        <taxon>Bacillaceae</taxon>
        <taxon>Bacillus</taxon>
        <taxon>Bacillus cereus group</taxon>
    </lineage>
</organism>